<comment type="similarity">
    <text evidence="8">Belongs to the methyltransferase superfamily.</text>
</comment>
<keyword evidence="4 8" id="KW-0489">Methyltransferase</keyword>
<evidence type="ECO:0000256" key="1">
    <source>
        <dbReference type="ARBA" id="ARBA00000852"/>
    </source>
</evidence>
<evidence type="ECO:0000256" key="6">
    <source>
        <dbReference type="ARBA" id="ARBA00022691"/>
    </source>
</evidence>
<dbReference type="InterPro" id="IPR013216">
    <property type="entry name" value="Methyltransf_11"/>
</dbReference>
<comment type="caution">
    <text evidence="10">The sequence shown here is derived from an EMBL/GenBank/DDBJ whole genome shotgun (WGS) entry which is preliminary data.</text>
</comment>
<dbReference type="InterPro" id="IPR050602">
    <property type="entry name" value="Malonyl-ACP_OMT"/>
</dbReference>
<evidence type="ECO:0000256" key="8">
    <source>
        <dbReference type="HAMAP-Rule" id="MF_00835"/>
    </source>
</evidence>
<dbReference type="UniPathway" id="UPA00078"/>
<organism evidence="10 11">
    <name type="scientific">Marinobacterium lacunae</name>
    <dbReference type="NCBI Taxonomy" id="1232683"/>
    <lineage>
        <taxon>Bacteria</taxon>
        <taxon>Pseudomonadati</taxon>
        <taxon>Pseudomonadota</taxon>
        <taxon>Gammaproteobacteria</taxon>
        <taxon>Oceanospirillales</taxon>
        <taxon>Oceanospirillaceae</taxon>
        <taxon>Marinobacterium</taxon>
    </lineage>
</organism>
<comment type="pathway">
    <text evidence="2 8">Cofactor biosynthesis; biotin biosynthesis.</text>
</comment>
<keyword evidence="6 8" id="KW-0949">S-adenosyl-L-methionine</keyword>
<dbReference type="Gene3D" id="3.40.50.150">
    <property type="entry name" value="Vaccinia Virus protein VP39"/>
    <property type="match status" value="1"/>
</dbReference>
<reference evidence="10 11" key="1">
    <citation type="submission" date="2014-04" db="EMBL/GenBank/DDBJ databases">
        <title>Marinobacterium kochiensis sp. nov., isolated from sediment sample collected from Kochi backwaters in Kerala, India.</title>
        <authorList>
            <person name="Singh A."/>
            <person name="Pinnaka A.K."/>
        </authorList>
    </citation>
    <scope>NUCLEOTIDE SEQUENCE [LARGE SCALE GENOMIC DNA]</scope>
    <source>
        <strain evidence="10 11">AK27</strain>
    </source>
</reference>
<dbReference type="PATRIC" id="fig|1232683.4.peg.416"/>
<dbReference type="EC" id="2.1.1.197" evidence="3 8"/>
<dbReference type="Pfam" id="PF08241">
    <property type="entry name" value="Methyltransf_11"/>
    <property type="match status" value="1"/>
</dbReference>
<name>A0A081G3W0_9GAMM</name>
<dbReference type="OrthoDB" id="9760689at2"/>
<feature type="domain" description="Methyltransferase type 11" evidence="9">
    <location>
        <begin position="49"/>
        <end position="143"/>
    </location>
</feature>
<evidence type="ECO:0000259" key="9">
    <source>
        <dbReference type="Pfam" id="PF08241"/>
    </source>
</evidence>
<evidence type="ECO:0000256" key="4">
    <source>
        <dbReference type="ARBA" id="ARBA00022603"/>
    </source>
</evidence>
<comment type="function">
    <text evidence="8">Converts the free carboxyl group of a malonyl-thioester to its methyl ester by transfer of a methyl group from S-adenosyl-L-methionine (SAM). It allows to synthesize pimeloyl-ACP via the fatty acid synthetic pathway.</text>
</comment>
<comment type="catalytic activity">
    <reaction evidence="1 8">
        <text>malonyl-[ACP] + S-adenosyl-L-methionine = malonyl-[ACP] methyl ester + S-adenosyl-L-homocysteine</text>
        <dbReference type="Rhea" id="RHEA:17105"/>
        <dbReference type="Rhea" id="RHEA-COMP:9623"/>
        <dbReference type="Rhea" id="RHEA-COMP:9954"/>
        <dbReference type="ChEBI" id="CHEBI:57856"/>
        <dbReference type="ChEBI" id="CHEBI:59789"/>
        <dbReference type="ChEBI" id="CHEBI:78449"/>
        <dbReference type="ChEBI" id="CHEBI:78845"/>
        <dbReference type="EC" id="2.1.1.197"/>
    </reaction>
</comment>
<evidence type="ECO:0000256" key="7">
    <source>
        <dbReference type="ARBA" id="ARBA00022756"/>
    </source>
</evidence>
<gene>
    <name evidence="8" type="primary">bioC</name>
    <name evidence="10" type="ORF">ADIMK_0422</name>
</gene>
<dbReference type="GO" id="GO:0009102">
    <property type="term" value="P:biotin biosynthetic process"/>
    <property type="evidence" value="ECO:0007669"/>
    <property type="project" value="UniProtKB-UniRule"/>
</dbReference>
<keyword evidence="7 8" id="KW-0093">Biotin biosynthesis</keyword>
<evidence type="ECO:0000256" key="5">
    <source>
        <dbReference type="ARBA" id="ARBA00022679"/>
    </source>
</evidence>
<dbReference type="NCBIfam" id="TIGR02072">
    <property type="entry name" value="BioC"/>
    <property type="match status" value="1"/>
</dbReference>
<dbReference type="PANTHER" id="PTHR13090">
    <property type="entry name" value="ARGININE-HYDROXYLASE NDUFAF5, MITOCHONDRIAL"/>
    <property type="match status" value="1"/>
</dbReference>
<dbReference type="PANTHER" id="PTHR13090:SF1">
    <property type="entry name" value="ARGININE-HYDROXYLASE NDUFAF5, MITOCHONDRIAL"/>
    <property type="match status" value="1"/>
</dbReference>
<proteinExistence type="inferred from homology"/>
<dbReference type="GO" id="GO:0010340">
    <property type="term" value="F:carboxyl-O-methyltransferase activity"/>
    <property type="evidence" value="ECO:0007669"/>
    <property type="project" value="UniProtKB-UniRule"/>
</dbReference>
<dbReference type="STRING" id="1232683.ADIMK_0422"/>
<protein>
    <recommendedName>
        <fullName evidence="3 8">Malonyl-[acyl-carrier protein] O-methyltransferase</fullName>
        <shortName evidence="8">Malonyl-ACP O-methyltransferase</shortName>
        <ecNumber evidence="3 8">2.1.1.197</ecNumber>
    </recommendedName>
    <alternativeName>
        <fullName evidence="8">Biotin synthesis protein BioC</fullName>
    </alternativeName>
</protein>
<dbReference type="EMBL" id="JMQN01000011">
    <property type="protein sequence ID" value="KEA65465.1"/>
    <property type="molecule type" value="Genomic_DNA"/>
</dbReference>
<dbReference type="InterPro" id="IPR011814">
    <property type="entry name" value="BioC"/>
</dbReference>
<dbReference type="GO" id="GO:0032259">
    <property type="term" value="P:methylation"/>
    <property type="evidence" value="ECO:0007669"/>
    <property type="project" value="UniProtKB-KW"/>
</dbReference>
<dbReference type="GO" id="GO:0102130">
    <property type="term" value="F:malonyl-CoA methyltransferase activity"/>
    <property type="evidence" value="ECO:0007669"/>
    <property type="project" value="UniProtKB-EC"/>
</dbReference>
<dbReference type="eggNOG" id="COG2226">
    <property type="taxonomic scope" value="Bacteria"/>
</dbReference>
<dbReference type="RefSeq" id="WP_036182941.1">
    <property type="nucleotide sequence ID" value="NZ_JMQN01000011.1"/>
</dbReference>
<evidence type="ECO:0000313" key="10">
    <source>
        <dbReference type="EMBL" id="KEA65465.1"/>
    </source>
</evidence>
<keyword evidence="11" id="KW-1185">Reference proteome</keyword>
<evidence type="ECO:0000256" key="2">
    <source>
        <dbReference type="ARBA" id="ARBA00004746"/>
    </source>
</evidence>
<keyword evidence="5 8" id="KW-0808">Transferase</keyword>
<dbReference type="Proteomes" id="UP000028252">
    <property type="component" value="Unassembled WGS sequence"/>
</dbReference>
<dbReference type="GO" id="GO:0008757">
    <property type="term" value="F:S-adenosylmethionine-dependent methyltransferase activity"/>
    <property type="evidence" value="ECO:0007669"/>
    <property type="project" value="InterPro"/>
</dbReference>
<dbReference type="SUPFAM" id="SSF53335">
    <property type="entry name" value="S-adenosyl-L-methionine-dependent methyltransferases"/>
    <property type="match status" value="1"/>
</dbReference>
<dbReference type="CDD" id="cd02440">
    <property type="entry name" value="AdoMet_MTases"/>
    <property type="match status" value="1"/>
</dbReference>
<evidence type="ECO:0000313" key="11">
    <source>
        <dbReference type="Proteomes" id="UP000028252"/>
    </source>
</evidence>
<evidence type="ECO:0000256" key="3">
    <source>
        <dbReference type="ARBA" id="ARBA00012327"/>
    </source>
</evidence>
<accession>A0A081G3W0</accession>
<dbReference type="HAMAP" id="MF_00835">
    <property type="entry name" value="BioC"/>
    <property type="match status" value="1"/>
</dbReference>
<sequence>MTLAVRDKRLVAQSFSRAACTYDSVAGLQRSVADRLLGWLPELSPEVVLDLGSGTGYASSTLRQRYPQALLISLDLAEGMLNFARGREQAVRHHHVCGDAESLPLADGSVDLVYSSLAIQWCEQPQRLFCELCRVLKPGGQLLVATLGPQTLYELKKAWAEVDDDRHVNEFIPLEALKSAGEGLVPVREMIEQRVLEYRQLGELMHELKALGAHNVNPRQQQGLSGMTRLRTLSRAYDGQRLANGSLPASYEIYYLQWQKGLK</sequence>
<dbReference type="AlphaFoldDB" id="A0A081G3W0"/>
<dbReference type="InterPro" id="IPR029063">
    <property type="entry name" value="SAM-dependent_MTases_sf"/>
</dbReference>